<dbReference type="PROSITE" id="PS50832">
    <property type="entry name" value="S1_IF1_TYPE"/>
    <property type="match status" value="1"/>
</dbReference>
<dbReference type="Gene3D" id="2.40.50.140">
    <property type="entry name" value="Nucleic acid-binding proteins"/>
    <property type="match status" value="1"/>
</dbReference>
<dbReference type="SMART" id="SM00220">
    <property type="entry name" value="S_TKc"/>
    <property type="match status" value="1"/>
</dbReference>
<dbReference type="PANTHER" id="PTHR45998">
    <property type="entry name" value="SERINE/THREONINE-PROTEIN KINASE 16"/>
    <property type="match status" value="1"/>
</dbReference>
<dbReference type="Proteomes" id="UP000054408">
    <property type="component" value="Unassembled WGS sequence"/>
</dbReference>
<evidence type="ECO:0000313" key="14">
    <source>
        <dbReference type="EMBL" id="KNC50811.1"/>
    </source>
</evidence>
<dbReference type="SMART" id="SM00652">
    <property type="entry name" value="eIF1a"/>
    <property type="match status" value="1"/>
</dbReference>
<dbReference type="InterPro" id="IPR012340">
    <property type="entry name" value="NA-bd_OB-fold"/>
</dbReference>
<keyword evidence="9" id="KW-0648">Protein biosynthesis</keyword>
<protein>
    <recommendedName>
        <fullName evidence="1">non-specific serine/threonine protein kinase</fullName>
        <ecNumber evidence="1">2.7.11.1</ecNumber>
    </recommendedName>
</protein>
<dbReference type="EMBL" id="GL349462">
    <property type="protein sequence ID" value="KNC50811.1"/>
    <property type="molecule type" value="Genomic_DNA"/>
</dbReference>
<proteinExistence type="inferred from homology"/>
<comment type="catalytic activity">
    <reaction evidence="7">
        <text>L-threonyl-[protein] + ATP = O-phospho-L-threonyl-[protein] + ADP + H(+)</text>
        <dbReference type="Rhea" id="RHEA:46608"/>
        <dbReference type="Rhea" id="RHEA-COMP:11060"/>
        <dbReference type="Rhea" id="RHEA-COMP:11605"/>
        <dbReference type="ChEBI" id="CHEBI:15378"/>
        <dbReference type="ChEBI" id="CHEBI:30013"/>
        <dbReference type="ChEBI" id="CHEBI:30616"/>
        <dbReference type="ChEBI" id="CHEBI:61977"/>
        <dbReference type="ChEBI" id="CHEBI:456216"/>
        <dbReference type="EC" id="2.7.11.1"/>
    </reaction>
</comment>
<organism evidence="14 15">
    <name type="scientific">Thecamonas trahens ATCC 50062</name>
    <dbReference type="NCBI Taxonomy" id="461836"/>
    <lineage>
        <taxon>Eukaryota</taxon>
        <taxon>Apusozoa</taxon>
        <taxon>Apusomonadida</taxon>
        <taxon>Apusomonadidae</taxon>
        <taxon>Thecamonas</taxon>
    </lineage>
</organism>
<feature type="domain" description="S1-like" evidence="13">
    <location>
        <begin position="397"/>
        <end position="471"/>
    </location>
</feature>
<dbReference type="SUPFAM" id="SSF56112">
    <property type="entry name" value="Protein kinase-like (PK-like)"/>
    <property type="match status" value="1"/>
</dbReference>
<dbReference type="PROSITE" id="PS00107">
    <property type="entry name" value="PROTEIN_KINASE_ATP"/>
    <property type="match status" value="1"/>
</dbReference>
<gene>
    <name evidence="14" type="ORF">AMSG_12009</name>
</gene>
<dbReference type="OrthoDB" id="248923at2759"/>
<dbReference type="InterPro" id="IPR017441">
    <property type="entry name" value="Protein_kinase_ATP_BS"/>
</dbReference>
<evidence type="ECO:0000256" key="11">
    <source>
        <dbReference type="SAM" id="MobiDB-lite"/>
    </source>
</evidence>
<evidence type="ECO:0000256" key="10">
    <source>
        <dbReference type="PROSITE-ProRule" id="PRU10141"/>
    </source>
</evidence>
<evidence type="ECO:0000256" key="5">
    <source>
        <dbReference type="ARBA" id="ARBA00022777"/>
    </source>
</evidence>
<dbReference type="PROSITE" id="PS00108">
    <property type="entry name" value="PROTEIN_KINASE_ST"/>
    <property type="match status" value="1"/>
</dbReference>
<dbReference type="RefSeq" id="XP_013756831.1">
    <property type="nucleotide sequence ID" value="XM_013901377.1"/>
</dbReference>
<dbReference type="AlphaFoldDB" id="A0A0L0DF91"/>
<evidence type="ECO:0000313" key="15">
    <source>
        <dbReference type="Proteomes" id="UP000054408"/>
    </source>
</evidence>
<accession>A0A0L0DF91</accession>
<dbReference type="InterPro" id="IPR052239">
    <property type="entry name" value="Ser/Thr-specific_kinases"/>
</dbReference>
<keyword evidence="9" id="KW-0396">Initiation factor</keyword>
<evidence type="ECO:0000256" key="2">
    <source>
        <dbReference type="ARBA" id="ARBA00022527"/>
    </source>
</evidence>
<dbReference type="HAMAP" id="MF_00216">
    <property type="entry name" value="aIF_1A"/>
    <property type="match status" value="1"/>
</dbReference>
<dbReference type="SUPFAM" id="SSF50249">
    <property type="entry name" value="Nucleic acid-binding proteins"/>
    <property type="match status" value="1"/>
</dbReference>
<name>A0A0L0DF91_THETB</name>
<keyword evidence="15" id="KW-1185">Reference proteome</keyword>
<reference evidence="14 15" key="1">
    <citation type="submission" date="2010-05" db="EMBL/GenBank/DDBJ databases">
        <title>The Genome Sequence of Thecamonas trahens ATCC 50062.</title>
        <authorList>
            <consortium name="The Broad Institute Genome Sequencing Platform"/>
            <person name="Russ C."/>
            <person name="Cuomo C."/>
            <person name="Shea T."/>
            <person name="Young S.K."/>
            <person name="Zeng Q."/>
            <person name="Koehrsen M."/>
            <person name="Haas B."/>
            <person name="Borodovsky M."/>
            <person name="Guigo R."/>
            <person name="Alvarado L."/>
            <person name="Berlin A."/>
            <person name="Bochicchio J."/>
            <person name="Borenstein D."/>
            <person name="Chapman S."/>
            <person name="Chen Z."/>
            <person name="Freedman E."/>
            <person name="Gellesch M."/>
            <person name="Goldberg J."/>
            <person name="Griggs A."/>
            <person name="Gujja S."/>
            <person name="Heilman E."/>
            <person name="Heiman D."/>
            <person name="Hepburn T."/>
            <person name="Howarth C."/>
            <person name="Jen D."/>
            <person name="Larson L."/>
            <person name="Mehta T."/>
            <person name="Park D."/>
            <person name="Pearson M."/>
            <person name="Roberts A."/>
            <person name="Saif S."/>
            <person name="Shenoy N."/>
            <person name="Sisk P."/>
            <person name="Stolte C."/>
            <person name="Sykes S."/>
            <person name="Thomson T."/>
            <person name="Walk T."/>
            <person name="White J."/>
            <person name="Yandava C."/>
            <person name="Burger G."/>
            <person name="Gray M.W."/>
            <person name="Holland P.W.H."/>
            <person name="King N."/>
            <person name="Lang F.B.F."/>
            <person name="Roger A.J."/>
            <person name="Ruiz-Trillo I."/>
            <person name="Lander E."/>
            <person name="Nusbaum C."/>
        </authorList>
    </citation>
    <scope>NUCLEOTIDE SEQUENCE [LARGE SCALE GENOMIC DNA]</scope>
    <source>
        <strain evidence="14 15">ATCC 50062</strain>
    </source>
</reference>
<dbReference type="GO" id="GO:0003743">
    <property type="term" value="F:translation initiation factor activity"/>
    <property type="evidence" value="ECO:0007669"/>
    <property type="project" value="UniProtKB-UniRule"/>
</dbReference>
<dbReference type="PROSITE" id="PS50011">
    <property type="entry name" value="PROTEIN_KINASE_DOM"/>
    <property type="match status" value="1"/>
</dbReference>
<evidence type="ECO:0000256" key="8">
    <source>
        <dbReference type="ARBA" id="ARBA00048679"/>
    </source>
</evidence>
<keyword evidence="6 10" id="KW-0067">ATP-binding</keyword>
<dbReference type="InterPro" id="IPR006196">
    <property type="entry name" value="RNA-binding_domain_S1_IF1"/>
</dbReference>
<dbReference type="Pfam" id="PF00069">
    <property type="entry name" value="Pkinase"/>
    <property type="match status" value="1"/>
</dbReference>
<dbReference type="GeneID" id="25569924"/>
<dbReference type="CDD" id="cd05793">
    <property type="entry name" value="S1_IF1A"/>
    <property type="match status" value="1"/>
</dbReference>
<dbReference type="eggNOG" id="KOG3403">
    <property type="taxonomic scope" value="Eukaryota"/>
</dbReference>
<keyword evidence="5" id="KW-0418">Kinase</keyword>
<dbReference type="eggNOG" id="KOG2345">
    <property type="taxonomic scope" value="Eukaryota"/>
</dbReference>
<evidence type="ECO:0000256" key="7">
    <source>
        <dbReference type="ARBA" id="ARBA00047899"/>
    </source>
</evidence>
<feature type="binding site" evidence="10">
    <location>
        <position position="49"/>
    </location>
    <ligand>
        <name>ATP</name>
        <dbReference type="ChEBI" id="CHEBI:30616"/>
    </ligand>
</feature>
<dbReference type="InterPro" id="IPR001253">
    <property type="entry name" value="TIF_eIF-1A"/>
</dbReference>
<feature type="region of interest" description="Disordered" evidence="11">
    <location>
        <begin position="377"/>
        <end position="400"/>
    </location>
</feature>
<feature type="compositionally biased region" description="Basic residues" evidence="11">
    <location>
        <begin position="379"/>
        <end position="391"/>
    </location>
</feature>
<dbReference type="InterPro" id="IPR008271">
    <property type="entry name" value="Ser/Thr_kinase_AS"/>
</dbReference>
<dbReference type="EC" id="2.7.11.1" evidence="1"/>
<evidence type="ECO:0000259" key="12">
    <source>
        <dbReference type="PROSITE" id="PS50011"/>
    </source>
</evidence>
<keyword evidence="2" id="KW-0723">Serine/threonine-protein kinase</keyword>
<comment type="catalytic activity">
    <reaction evidence="8">
        <text>L-seryl-[protein] + ATP = O-phospho-L-seryl-[protein] + ADP + H(+)</text>
        <dbReference type="Rhea" id="RHEA:17989"/>
        <dbReference type="Rhea" id="RHEA-COMP:9863"/>
        <dbReference type="Rhea" id="RHEA-COMP:11604"/>
        <dbReference type="ChEBI" id="CHEBI:15378"/>
        <dbReference type="ChEBI" id="CHEBI:29999"/>
        <dbReference type="ChEBI" id="CHEBI:30616"/>
        <dbReference type="ChEBI" id="CHEBI:83421"/>
        <dbReference type="ChEBI" id="CHEBI:456216"/>
        <dbReference type="EC" id="2.7.11.1"/>
    </reaction>
</comment>
<dbReference type="InterPro" id="IPR011009">
    <property type="entry name" value="Kinase-like_dom_sf"/>
</dbReference>
<evidence type="ECO:0000256" key="9">
    <source>
        <dbReference type="PROSITE-ProRule" id="PRU00181"/>
    </source>
</evidence>
<dbReference type="GO" id="GO:0005737">
    <property type="term" value="C:cytoplasm"/>
    <property type="evidence" value="ECO:0007669"/>
    <property type="project" value="TreeGrafter"/>
</dbReference>
<evidence type="ECO:0000256" key="1">
    <source>
        <dbReference type="ARBA" id="ARBA00012513"/>
    </source>
</evidence>
<evidence type="ECO:0000256" key="6">
    <source>
        <dbReference type="ARBA" id="ARBA00022840"/>
    </source>
</evidence>
<dbReference type="GO" id="GO:0003723">
    <property type="term" value="F:RNA binding"/>
    <property type="evidence" value="ECO:0007669"/>
    <property type="project" value="InterPro"/>
</dbReference>
<dbReference type="GO" id="GO:0005524">
    <property type="term" value="F:ATP binding"/>
    <property type="evidence" value="ECO:0007669"/>
    <property type="project" value="UniProtKB-UniRule"/>
</dbReference>
<dbReference type="GO" id="GO:0004674">
    <property type="term" value="F:protein serine/threonine kinase activity"/>
    <property type="evidence" value="ECO:0007669"/>
    <property type="project" value="UniProtKB-KW"/>
</dbReference>
<evidence type="ECO:0000259" key="13">
    <source>
        <dbReference type="PROSITE" id="PS50832"/>
    </source>
</evidence>
<dbReference type="PANTHER" id="PTHR45998:SF2">
    <property type="entry name" value="SERINE_THREONINE-PROTEIN KINASE 16"/>
    <property type="match status" value="1"/>
</dbReference>
<feature type="domain" description="Protein kinase" evidence="12">
    <location>
        <begin position="20"/>
        <end position="323"/>
    </location>
</feature>
<evidence type="ECO:0000256" key="4">
    <source>
        <dbReference type="ARBA" id="ARBA00022741"/>
    </source>
</evidence>
<evidence type="ECO:0000256" key="3">
    <source>
        <dbReference type="ARBA" id="ARBA00022679"/>
    </source>
</evidence>
<dbReference type="Pfam" id="PF01176">
    <property type="entry name" value="eIF-1a"/>
    <property type="match status" value="1"/>
</dbReference>
<dbReference type="InterPro" id="IPR000719">
    <property type="entry name" value="Prot_kinase_dom"/>
</dbReference>
<sequence length="554" mass="59255">MGGCCSKTPARDVVLNGRHLKTLSLLGEGGFAYVYLVEDTRTGEVFALKKIVAHEEEQVEAALREAELHTLFDHPNLLKVIDYGVVAAPGGGGGGGPGSSGVNLLSAGGGVGSGASAVLLLLPYHRGGSLAELLGHMRASGVRFTETEALALFVSVCTGVRELHHHDPPLAHRDIKPGNILLNDNNCPLLMDFGSMRPARVAIRSRAQALALADEAAEGSMASFRAPELFDVPSDGSVDERTDVWALGCLLYAVAFGGVSPFEAAAGQSGGSIALSVMSGRISIPDSHPYSARFVDLIHYMLNTNPTERPAIDDVIDRARAILRDQLDPNYDPTADADESDAPFDAAMTALSGAGSLDDGGGDDDDFGEFGLEFGGMPKKGKGGKSHRKGKNNRDNEARDITFKEPGQEYGQVTKVLGNCRVEVYCFDGVKRQCHIRGKMRKKVWISVSDFVLIGLRDFQDTKGDVILKYYTHEARRLQTLGEIPATARINTAGGLEEEDADEEITFGLTTAVAADATERNDGVDAWDAIINQYEEDLEEAETFGGGDDEIDDI</sequence>
<keyword evidence="4 10" id="KW-0547">Nucleotide-binding</keyword>
<keyword evidence="3" id="KW-0808">Transferase</keyword>
<dbReference type="Gene3D" id="1.10.510.10">
    <property type="entry name" value="Transferase(Phosphotransferase) domain 1"/>
    <property type="match status" value="1"/>
</dbReference>